<reference evidence="2" key="1">
    <citation type="journal article" date="2019" name="Int. J. Syst. Evol. Microbiol.">
        <title>The Global Catalogue of Microorganisms (GCM) 10K type strain sequencing project: providing services to taxonomists for standard genome sequencing and annotation.</title>
        <authorList>
            <consortium name="The Broad Institute Genomics Platform"/>
            <consortium name="The Broad Institute Genome Sequencing Center for Infectious Disease"/>
            <person name="Wu L."/>
            <person name="Ma J."/>
        </authorList>
    </citation>
    <scope>NUCLEOTIDE SEQUENCE [LARGE SCALE GENOMIC DNA]</scope>
    <source>
        <strain evidence="2">JCM 14309</strain>
    </source>
</reference>
<proteinExistence type="predicted"/>
<dbReference type="RefSeq" id="WP_344684188.1">
    <property type="nucleotide sequence ID" value="NZ_BAAAVT010000023.1"/>
</dbReference>
<dbReference type="Proteomes" id="UP001500236">
    <property type="component" value="Unassembled WGS sequence"/>
</dbReference>
<evidence type="ECO:0000313" key="1">
    <source>
        <dbReference type="EMBL" id="GAA3074777.1"/>
    </source>
</evidence>
<accession>A0ABP6M3C9</accession>
<protein>
    <recommendedName>
        <fullName evidence="3">Asp23/Gls24 family envelope stress response protein</fullName>
    </recommendedName>
</protein>
<keyword evidence="2" id="KW-1185">Reference proteome</keyword>
<evidence type="ECO:0008006" key="3">
    <source>
        <dbReference type="Google" id="ProtNLM"/>
    </source>
</evidence>
<gene>
    <name evidence="1" type="ORF">GCM10010529_28250</name>
</gene>
<name>A0ABP6M3C9_9MICC</name>
<sequence>MTSEDHLSAEQRLVAAVEQIPGAAQVVPGFRQILASATRSLLRPDTDERATGIDVVSRGGVREVYIDCHTDGTRPASEVADAVVRTAAAMLEVEPERVHVRIMHVNRTASASLDSGDPADLSP</sequence>
<comment type="caution">
    <text evidence="1">The sequence shown here is derived from an EMBL/GenBank/DDBJ whole genome shotgun (WGS) entry which is preliminary data.</text>
</comment>
<organism evidence="1 2">
    <name type="scientific">Nesterenkonia aethiopica</name>
    <dbReference type="NCBI Taxonomy" id="269144"/>
    <lineage>
        <taxon>Bacteria</taxon>
        <taxon>Bacillati</taxon>
        <taxon>Actinomycetota</taxon>
        <taxon>Actinomycetes</taxon>
        <taxon>Micrococcales</taxon>
        <taxon>Micrococcaceae</taxon>
        <taxon>Nesterenkonia</taxon>
    </lineage>
</organism>
<dbReference type="EMBL" id="BAAAVT010000023">
    <property type="protein sequence ID" value="GAA3074777.1"/>
    <property type="molecule type" value="Genomic_DNA"/>
</dbReference>
<evidence type="ECO:0000313" key="2">
    <source>
        <dbReference type="Proteomes" id="UP001500236"/>
    </source>
</evidence>